<dbReference type="PANTHER" id="PTHR11240:SF22">
    <property type="entry name" value="RIBONUCLEASE T2"/>
    <property type="match status" value="1"/>
</dbReference>
<evidence type="ECO:0000256" key="2">
    <source>
        <dbReference type="ARBA" id="ARBA00022722"/>
    </source>
</evidence>
<sequence length="226" mass="25017">MKSALLVFATVLLLLVSFESAHSVTIYTSGKPGVFDFYLFVQQWIYSYCGSQTCIKSKEREAFTIHGLWPENNDGSYPSFCSGSSFNYNSISDLSTQLNYDWPSLTGPNTDFWTHEWSKHGTCSITGPITDIHDYFAAGIKLYDNYNITQALNSENIYPSDSETYNANDMFNAINTAFHAKPAMQCISGQLSTVAVCVDKNTLEAMDCPALSGWSCKGGISWPASD</sequence>
<dbReference type="InterPro" id="IPR033697">
    <property type="entry name" value="Ribonuclease_T2_eukaryotic"/>
</dbReference>
<dbReference type="InterPro" id="IPR036430">
    <property type="entry name" value="RNase_T2-like_sf"/>
</dbReference>
<dbReference type="AlphaFoldDB" id="A0A8J4UZT8"/>
<gene>
    <name evidence="11" type="ORF">CYY_010376</name>
</gene>
<feature type="active site" evidence="8">
    <location>
        <position position="120"/>
    </location>
</feature>
<proteinExistence type="inferred from homology"/>
<reference evidence="11" key="1">
    <citation type="submission" date="2020-01" db="EMBL/GenBank/DDBJ databases">
        <title>Development of genomics and gene disruption for Polysphondylium violaceum indicates a role for the polyketide synthase stlB in stalk morphogenesis.</title>
        <authorList>
            <person name="Narita B."/>
            <person name="Kawabe Y."/>
            <person name="Kin K."/>
            <person name="Saito T."/>
            <person name="Gibbs R."/>
            <person name="Kuspa A."/>
            <person name="Muzny D."/>
            <person name="Queller D."/>
            <person name="Richards S."/>
            <person name="Strassman J."/>
            <person name="Sucgang R."/>
            <person name="Worley K."/>
            <person name="Schaap P."/>
        </authorList>
    </citation>
    <scope>NUCLEOTIDE SEQUENCE</scope>
    <source>
        <strain evidence="11">QSvi11</strain>
    </source>
</reference>
<dbReference type="EMBL" id="AJWJ01001070">
    <property type="protein sequence ID" value="KAF2068297.1"/>
    <property type="molecule type" value="Genomic_DNA"/>
</dbReference>
<accession>A0A8J4UZT8</accession>
<dbReference type="InterPro" id="IPR018188">
    <property type="entry name" value="RNase_T2_His_AS_1"/>
</dbReference>
<keyword evidence="7" id="KW-0456">Lyase</keyword>
<evidence type="ECO:0000256" key="10">
    <source>
        <dbReference type="SAM" id="SignalP"/>
    </source>
</evidence>
<evidence type="ECO:0000256" key="7">
    <source>
        <dbReference type="ARBA" id="ARBA00023239"/>
    </source>
</evidence>
<dbReference type="InterPro" id="IPR001568">
    <property type="entry name" value="RNase_T2-like"/>
</dbReference>
<dbReference type="FunFam" id="3.90.730.10:FF:000007">
    <property type="entry name" value="Ribonuclease T2"/>
    <property type="match status" value="1"/>
</dbReference>
<feature type="chain" id="PRO_5035304832" evidence="10">
    <location>
        <begin position="24"/>
        <end position="226"/>
    </location>
</feature>
<dbReference type="GO" id="GO:0006401">
    <property type="term" value="P:RNA catabolic process"/>
    <property type="evidence" value="ECO:0007669"/>
    <property type="project" value="TreeGrafter"/>
</dbReference>
<dbReference type="GO" id="GO:0033897">
    <property type="term" value="F:ribonuclease T2 activity"/>
    <property type="evidence" value="ECO:0007669"/>
    <property type="project" value="InterPro"/>
</dbReference>
<evidence type="ECO:0000256" key="4">
    <source>
        <dbReference type="ARBA" id="ARBA00022759"/>
    </source>
</evidence>
<dbReference type="InterPro" id="IPR033130">
    <property type="entry name" value="RNase_T2_His_AS_2"/>
</dbReference>
<dbReference type="SUPFAM" id="SSF55895">
    <property type="entry name" value="Ribonuclease Rh-like"/>
    <property type="match status" value="1"/>
</dbReference>
<feature type="active site" evidence="8">
    <location>
        <position position="116"/>
    </location>
</feature>
<evidence type="ECO:0000256" key="5">
    <source>
        <dbReference type="ARBA" id="ARBA00022801"/>
    </source>
</evidence>
<keyword evidence="12" id="KW-1185">Reference proteome</keyword>
<dbReference type="PANTHER" id="PTHR11240">
    <property type="entry name" value="RIBONUCLEASE T2"/>
    <property type="match status" value="1"/>
</dbReference>
<dbReference type="CDD" id="cd01061">
    <property type="entry name" value="RNase_T2_euk"/>
    <property type="match status" value="1"/>
</dbReference>
<organism evidence="11 12">
    <name type="scientific">Polysphondylium violaceum</name>
    <dbReference type="NCBI Taxonomy" id="133409"/>
    <lineage>
        <taxon>Eukaryota</taxon>
        <taxon>Amoebozoa</taxon>
        <taxon>Evosea</taxon>
        <taxon>Eumycetozoa</taxon>
        <taxon>Dictyostelia</taxon>
        <taxon>Dictyosteliales</taxon>
        <taxon>Dictyosteliaceae</taxon>
        <taxon>Polysphondylium</taxon>
    </lineage>
</organism>
<keyword evidence="6" id="KW-1015">Disulfide bond</keyword>
<feature type="signal peptide" evidence="10">
    <location>
        <begin position="1"/>
        <end position="23"/>
    </location>
</feature>
<dbReference type="PROSITE" id="PS00530">
    <property type="entry name" value="RNASE_T2_1"/>
    <property type="match status" value="1"/>
</dbReference>
<evidence type="ECO:0000256" key="9">
    <source>
        <dbReference type="RuleBase" id="RU004328"/>
    </source>
</evidence>
<comment type="similarity">
    <text evidence="1 9">Belongs to the RNase T2 family.</text>
</comment>
<keyword evidence="5" id="KW-0378">Hydrolase</keyword>
<dbReference type="Gene3D" id="3.90.730.10">
    <property type="entry name" value="Ribonuclease T2-like"/>
    <property type="match status" value="1"/>
</dbReference>
<keyword evidence="4" id="KW-0255">Endonuclease</keyword>
<protein>
    <submittedName>
        <fullName evidence="11">Uncharacterized protein</fullName>
    </submittedName>
</protein>
<name>A0A8J4UZT8_9MYCE</name>
<dbReference type="GO" id="GO:0005576">
    <property type="term" value="C:extracellular region"/>
    <property type="evidence" value="ECO:0007669"/>
    <property type="project" value="TreeGrafter"/>
</dbReference>
<dbReference type="GO" id="GO:0003723">
    <property type="term" value="F:RNA binding"/>
    <property type="evidence" value="ECO:0007669"/>
    <property type="project" value="InterPro"/>
</dbReference>
<dbReference type="OrthoDB" id="435754at2759"/>
<evidence type="ECO:0000256" key="6">
    <source>
        <dbReference type="ARBA" id="ARBA00023157"/>
    </source>
</evidence>
<evidence type="ECO:0000256" key="8">
    <source>
        <dbReference type="PIRSR" id="PIRSR633697-1"/>
    </source>
</evidence>
<keyword evidence="2" id="KW-0540">Nuclease</keyword>
<evidence type="ECO:0000256" key="3">
    <source>
        <dbReference type="ARBA" id="ARBA00022729"/>
    </source>
</evidence>
<dbReference type="Proteomes" id="UP000695562">
    <property type="component" value="Unassembled WGS sequence"/>
</dbReference>
<dbReference type="Pfam" id="PF00445">
    <property type="entry name" value="Ribonuclease_T2"/>
    <property type="match status" value="1"/>
</dbReference>
<feature type="active site" evidence="8">
    <location>
        <position position="66"/>
    </location>
</feature>
<dbReference type="GO" id="GO:0016787">
    <property type="term" value="F:hydrolase activity"/>
    <property type="evidence" value="ECO:0007669"/>
    <property type="project" value="UniProtKB-KW"/>
</dbReference>
<comment type="caution">
    <text evidence="11">The sequence shown here is derived from an EMBL/GenBank/DDBJ whole genome shotgun (WGS) entry which is preliminary data.</text>
</comment>
<dbReference type="PROSITE" id="PS00531">
    <property type="entry name" value="RNASE_T2_2"/>
    <property type="match status" value="1"/>
</dbReference>
<evidence type="ECO:0000313" key="12">
    <source>
        <dbReference type="Proteomes" id="UP000695562"/>
    </source>
</evidence>
<evidence type="ECO:0000256" key="1">
    <source>
        <dbReference type="ARBA" id="ARBA00007469"/>
    </source>
</evidence>
<keyword evidence="3 10" id="KW-0732">Signal</keyword>
<evidence type="ECO:0000313" key="11">
    <source>
        <dbReference type="EMBL" id="KAF2068297.1"/>
    </source>
</evidence>